<dbReference type="EMBL" id="CAMXCT010000271">
    <property type="protein sequence ID" value="CAI3976432.1"/>
    <property type="molecule type" value="Genomic_DNA"/>
</dbReference>
<dbReference type="Proteomes" id="UP001152797">
    <property type="component" value="Unassembled WGS sequence"/>
</dbReference>
<evidence type="ECO:0000313" key="1">
    <source>
        <dbReference type="EMBL" id="CAI3976432.1"/>
    </source>
</evidence>
<proteinExistence type="predicted"/>
<dbReference type="EMBL" id="CAMXCT030000271">
    <property type="protein sequence ID" value="CAL4763744.1"/>
    <property type="molecule type" value="Genomic_DNA"/>
</dbReference>
<name>A0A9P1FJN7_9DINO</name>
<reference evidence="1" key="1">
    <citation type="submission" date="2022-10" db="EMBL/GenBank/DDBJ databases">
        <authorList>
            <person name="Chen Y."/>
            <person name="Dougan E. K."/>
            <person name="Chan C."/>
            <person name="Rhodes N."/>
            <person name="Thang M."/>
        </authorList>
    </citation>
    <scope>NUCLEOTIDE SEQUENCE</scope>
</reference>
<comment type="caution">
    <text evidence="1">The sequence shown here is derived from an EMBL/GenBank/DDBJ whole genome shotgun (WGS) entry which is preliminary data.</text>
</comment>
<accession>A0A9P1FJN7</accession>
<organism evidence="1">
    <name type="scientific">Cladocopium goreaui</name>
    <dbReference type="NCBI Taxonomy" id="2562237"/>
    <lineage>
        <taxon>Eukaryota</taxon>
        <taxon>Sar</taxon>
        <taxon>Alveolata</taxon>
        <taxon>Dinophyceae</taxon>
        <taxon>Suessiales</taxon>
        <taxon>Symbiodiniaceae</taxon>
        <taxon>Cladocopium</taxon>
    </lineage>
</organism>
<dbReference type="AlphaFoldDB" id="A0A9P1FJN7"/>
<evidence type="ECO:0000313" key="2">
    <source>
        <dbReference type="EMBL" id="CAL1129807.1"/>
    </source>
</evidence>
<dbReference type="EMBL" id="CAMXCT020000271">
    <property type="protein sequence ID" value="CAL1129807.1"/>
    <property type="molecule type" value="Genomic_DNA"/>
</dbReference>
<reference evidence="2" key="2">
    <citation type="submission" date="2024-04" db="EMBL/GenBank/DDBJ databases">
        <authorList>
            <person name="Chen Y."/>
            <person name="Shah S."/>
            <person name="Dougan E. K."/>
            <person name="Thang M."/>
            <person name="Chan C."/>
        </authorList>
    </citation>
    <scope>NUCLEOTIDE SEQUENCE [LARGE SCALE GENOMIC DNA]</scope>
</reference>
<evidence type="ECO:0000313" key="3">
    <source>
        <dbReference type="Proteomes" id="UP001152797"/>
    </source>
</evidence>
<protein>
    <submittedName>
        <fullName evidence="1">Uncharacterized protein</fullName>
    </submittedName>
</protein>
<gene>
    <name evidence="1" type="ORF">C1SCF055_LOCUS4652</name>
</gene>
<sequence length="218" mass="24843">MFRIVQPWKHWHCRGQSAIREARSWVIRPPGASKAPWVPADLTADDAPAQALRRAHVQGRTLPKKAYVVPRLDRATWRWTDVRGDKIYYRQWSYSSRPTEAWLEGGMPKSMNRDDGLTTLEAQRWRRCTSTNRDSDGLSLEDLRSLAAKATSRADQKAAGVHSMTESWSYMKDKQAKLGEIGPWSHGIQMVSGWYRERPVMAPPTLVLSLRGQSAVET</sequence>
<keyword evidence="3" id="KW-1185">Reference proteome</keyword>
<dbReference type="OrthoDB" id="488809at2759"/>